<keyword evidence="9" id="KW-0391">Immunity</keyword>
<evidence type="ECO:0000256" key="7">
    <source>
        <dbReference type="ARBA" id="ARBA00022737"/>
    </source>
</evidence>
<keyword evidence="13" id="KW-0325">Glycoprotein</keyword>
<keyword evidence="12" id="KW-0675">Receptor</keyword>
<feature type="transmembrane region" description="Helical" evidence="16">
    <location>
        <begin position="831"/>
        <end position="854"/>
    </location>
</feature>
<keyword evidence="7" id="KW-0677">Repeat</keyword>
<evidence type="ECO:0000256" key="4">
    <source>
        <dbReference type="ARBA" id="ARBA00022614"/>
    </source>
</evidence>
<evidence type="ECO:0000259" key="17">
    <source>
        <dbReference type="PROSITE" id="PS50104"/>
    </source>
</evidence>
<evidence type="ECO:0000256" key="6">
    <source>
        <dbReference type="ARBA" id="ARBA00022729"/>
    </source>
</evidence>
<dbReference type="PANTHER" id="PTHR47410">
    <property type="entry name" value="TOLL-LIKE RECEPTOR 7-RELATED"/>
    <property type="match status" value="1"/>
</dbReference>
<keyword evidence="10 16" id="KW-1133">Transmembrane helix</keyword>
<comment type="subcellular location">
    <subcellularLocation>
        <location evidence="15">Endomembrane system</location>
        <topology evidence="15">Single-pass type I membrane protein</topology>
    </subcellularLocation>
    <subcellularLocation>
        <location evidence="1">Endosome</location>
    </subcellularLocation>
</comment>
<evidence type="ECO:0000256" key="11">
    <source>
        <dbReference type="ARBA" id="ARBA00023136"/>
    </source>
</evidence>
<evidence type="ECO:0000313" key="18">
    <source>
        <dbReference type="EMBL" id="AVI26516.1"/>
    </source>
</evidence>
<proteinExistence type="inferred from homology"/>
<reference evidence="18" key="1">
    <citation type="submission" date="2017-03" db="EMBL/GenBank/DDBJ databases">
        <title>Pathogen recognition receptors in grass carp Ctenopharyngodon idella: Organization and expression analysis of the TLRs and RLRs.</title>
        <authorList>
            <person name="Liao Z."/>
            <person name="Su J."/>
        </authorList>
    </citation>
    <scope>NUCLEOTIDE SEQUENCE</scope>
</reference>
<organism evidence="18">
    <name type="scientific">Ctenopharyngodon idella</name>
    <name type="common">Grass carp</name>
    <name type="synonym">Leuciscus idella</name>
    <dbReference type="NCBI Taxonomy" id="7959"/>
    <lineage>
        <taxon>Eukaryota</taxon>
        <taxon>Metazoa</taxon>
        <taxon>Chordata</taxon>
        <taxon>Craniata</taxon>
        <taxon>Vertebrata</taxon>
        <taxon>Euteleostomi</taxon>
        <taxon>Actinopterygii</taxon>
        <taxon>Neopterygii</taxon>
        <taxon>Teleostei</taxon>
        <taxon>Ostariophysi</taxon>
        <taxon>Cypriniformes</taxon>
        <taxon>Xenocyprididae</taxon>
        <taxon>Xenocypridinae</taxon>
        <taxon>Ctenopharyngodon</taxon>
    </lineage>
</organism>
<dbReference type="SMART" id="SM00365">
    <property type="entry name" value="LRR_SD22"/>
    <property type="match status" value="8"/>
</dbReference>
<dbReference type="SMR" id="A0A2P1AML2"/>
<dbReference type="Gene3D" id="3.80.10.10">
    <property type="entry name" value="Ribonuclease Inhibitor"/>
    <property type="match status" value="1"/>
</dbReference>
<evidence type="ECO:0000256" key="12">
    <source>
        <dbReference type="ARBA" id="ARBA00023170"/>
    </source>
</evidence>
<evidence type="ECO:0000256" key="8">
    <source>
        <dbReference type="ARBA" id="ARBA00022753"/>
    </source>
</evidence>
<dbReference type="GO" id="GO:0002224">
    <property type="term" value="P:toll-like receptor signaling pathway"/>
    <property type="evidence" value="ECO:0007669"/>
    <property type="project" value="TreeGrafter"/>
</dbReference>
<evidence type="ECO:0000256" key="16">
    <source>
        <dbReference type="SAM" id="Phobius"/>
    </source>
</evidence>
<dbReference type="PROSITE" id="PS50104">
    <property type="entry name" value="TIR"/>
    <property type="match status" value="1"/>
</dbReference>
<dbReference type="GO" id="GO:0051607">
    <property type="term" value="P:defense response to virus"/>
    <property type="evidence" value="ECO:0007669"/>
    <property type="project" value="TreeGrafter"/>
</dbReference>
<name>A0A2P1AML2_CTEID</name>
<keyword evidence="8" id="KW-0967">Endosome</keyword>
<sequence>MGKTYHFHTNSTKPKVQLRSLHNHKKMIFVFILICTAHSSQGLIWDWRKLPCDVTLSNSSVVLDCSERSLKKIPKNLIWNTTELDFANNEIRYLPKDAFWNLTNVTRINLRKNRIEKCLEKDRGIFSRLANLETLLLDNNKISAIPRDLPPGLQQLSLNSNRIKNIGPSDFERTRKLKVLKLNKNCYHNVSIELIIHKETFQHLQLTELELSRNGIQKIPSALPGSLNTLSLLLNRIERVHASDLNNLTNLTVLDLSGNCPFCFTAPFPCTTCRTKNHALHIHPDAFNELSQLQDLRLSGNSLKTIKSSWFRNLTKLKYLYLSFNSLISEFQSGQFFSVLPQVEVVDFSYNNPYQTFYQRMNLSKGFGSLKSLHTLHIEGYNFHNLCEEDLRPLFGLRNLSVLNLGVNFLQHINISVFRNFHNLSLISLIDNRLTLTSPLWRRECRNEILADEDEGDRREDPYIHTNEQFRNYPPFTKAECLATGPVLDLSRNNIYHIKQTYFTGAENTTCLNLSSNFIASYFNGTEFVHFPKLKYLDLSHNRVYMRSDSALNELKELEVLDLSHNKHYFEVAGVRSTLTFLENLQFLKVLNLSWNEINTLTNKTLQSDSLKELQFQGNRLDIMWKKGRGFKGLFKSLSNLTHLDISYNKLAEIPDDIFSYFPCTLKYLCMSRNTLADFKWEQLKYLPHLETLDLSMNKLSKVTRNLSKHTNSLRVLDLSHNLIVKLNHSFLKDVKSLMILNLAFNYLKHLSDASFQTSSDHSLRLLNLQRNPIHCSCDLLDFILWLEKSDTVLPYLATDILCDLPESKRGHPMINLDFKNACINNSIAQILYVLTSSIIIVMMSTTIAIHVFYWDISYIYNFWTAKIKSYYLKTTDCTYDAFVMYDTNDPMAEEWVLNHLRFELEDRGKRVRPLCLAERDWTPGTPIMDNLNQSIHRSRKTIFVLTEGFVHSGIFKMAAFLAQQRLLEEGVDVMVLVLLEPVLRQSRILNLRRCLCGHSVLEWPRNPAAEGWFWQSLRNAVRFESQGGQSKMFTNYFSGR</sequence>
<dbReference type="PRINTS" id="PR00019">
    <property type="entry name" value="LEURICHRPT"/>
</dbReference>
<dbReference type="PROSITE" id="PS51450">
    <property type="entry name" value="LRR"/>
    <property type="match status" value="4"/>
</dbReference>
<dbReference type="InterPro" id="IPR001611">
    <property type="entry name" value="Leu-rich_rpt"/>
</dbReference>
<dbReference type="GO" id="GO:0032755">
    <property type="term" value="P:positive regulation of interleukin-6 production"/>
    <property type="evidence" value="ECO:0007669"/>
    <property type="project" value="TreeGrafter"/>
</dbReference>
<dbReference type="GO" id="GO:0005768">
    <property type="term" value="C:endosome"/>
    <property type="evidence" value="ECO:0007669"/>
    <property type="project" value="UniProtKB-SubCell"/>
</dbReference>
<evidence type="ECO:0000256" key="3">
    <source>
        <dbReference type="ARBA" id="ARBA00022588"/>
    </source>
</evidence>
<dbReference type="GO" id="GO:0006954">
    <property type="term" value="P:inflammatory response"/>
    <property type="evidence" value="ECO:0007669"/>
    <property type="project" value="UniProtKB-KW"/>
</dbReference>
<evidence type="ECO:0000256" key="9">
    <source>
        <dbReference type="ARBA" id="ARBA00022859"/>
    </source>
</evidence>
<dbReference type="SMART" id="SM00255">
    <property type="entry name" value="TIR"/>
    <property type="match status" value="1"/>
</dbReference>
<evidence type="ECO:0000256" key="13">
    <source>
        <dbReference type="ARBA" id="ARBA00023180"/>
    </source>
</evidence>
<dbReference type="AlphaFoldDB" id="A0A2P1AML2"/>
<protein>
    <submittedName>
        <fullName evidence="18">TLR 8b</fullName>
    </submittedName>
</protein>
<keyword evidence="3" id="KW-0399">Innate immunity</keyword>
<dbReference type="GO" id="GO:0005886">
    <property type="term" value="C:plasma membrane"/>
    <property type="evidence" value="ECO:0007669"/>
    <property type="project" value="TreeGrafter"/>
</dbReference>
<evidence type="ECO:0000256" key="5">
    <source>
        <dbReference type="ARBA" id="ARBA00022692"/>
    </source>
</evidence>
<dbReference type="GO" id="GO:0007249">
    <property type="term" value="P:canonical NF-kappaB signal transduction"/>
    <property type="evidence" value="ECO:0007669"/>
    <property type="project" value="TreeGrafter"/>
</dbReference>
<dbReference type="InterPro" id="IPR000157">
    <property type="entry name" value="TIR_dom"/>
</dbReference>
<evidence type="ECO:0000256" key="2">
    <source>
        <dbReference type="ARBA" id="ARBA00009634"/>
    </source>
</evidence>
<evidence type="ECO:0000256" key="10">
    <source>
        <dbReference type="ARBA" id="ARBA00022989"/>
    </source>
</evidence>
<keyword evidence="11 16" id="KW-0472">Membrane</keyword>
<dbReference type="FunFam" id="3.40.50.10140:FF:000003">
    <property type="entry name" value="Toll-like receptor 7"/>
    <property type="match status" value="1"/>
</dbReference>
<dbReference type="Gene3D" id="3.40.50.10140">
    <property type="entry name" value="Toll/interleukin-1 receptor homology (TIR) domain"/>
    <property type="match status" value="1"/>
</dbReference>
<keyword evidence="14" id="KW-0395">Inflammatory response</keyword>
<keyword evidence="4" id="KW-0433">Leucine-rich repeat</keyword>
<dbReference type="SUPFAM" id="SSF52200">
    <property type="entry name" value="Toll/Interleukin receptor TIR domain"/>
    <property type="match status" value="1"/>
</dbReference>
<dbReference type="GO" id="GO:0038187">
    <property type="term" value="F:pattern recognition receptor activity"/>
    <property type="evidence" value="ECO:0007669"/>
    <property type="project" value="TreeGrafter"/>
</dbReference>
<feature type="domain" description="TIR" evidence="17">
    <location>
        <begin position="878"/>
        <end position="1022"/>
    </location>
</feature>
<dbReference type="SUPFAM" id="SSF52058">
    <property type="entry name" value="L domain-like"/>
    <property type="match status" value="3"/>
</dbReference>
<accession>A0A2P1AML2</accession>
<comment type="similarity">
    <text evidence="2">Belongs to the Toll-like receptor family.</text>
</comment>
<dbReference type="Pfam" id="PF00560">
    <property type="entry name" value="LRR_1"/>
    <property type="match status" value="1"/>
</dbReference>
<dbReference type="PRINTS" id="PR01537">
    <property type="entry name" value="INTRLKN1R1F"/>
</dbReference>
<gene>
    <name evidence="18" type="primary">TLR8b</name>
</gene>
<dbReference type="GO" id="GO:0045087">
    <property type="term" value="P:innate immune response"/>
    <property type="evidence" value="ECO:0007669"/>
    <property type="project" value="UniProtKB-KW"/>
</dbReference>
<dbReference type="Pfam" id="PF01582">
    <property type="entry name" value="TIR"/>
    <property type="match status" value="1"/>
</dbReference>
<dbReference type="SMART" id="SM00082">
    <property type="entry name" value="LRRCT"/>
    <property type="match status" value="1"/>
</dbReference>
<dbReference type="InterPro" id="IPR000483">
    <property type="entry name" value="Cys-rich_flank_reg_C"/>
</dbReference>
<dbReference type="InterPro" id="IPR035897">
    <property type="entry name" value="Toll_tir_struct_dom_sf"/>
</dbReference>
<evidence type="ECO:0000256" key="14">
    <source>
        <dbReference type="ARBA" id="ARBA00023198"/>
    </source>
</evidence>
<evidence type="ECO:0000256" key="1">
    <source>
        <dbReference type="ARBA" id="ARBA00004177"/>
    </source>
</evidence>
<dbReference type="SMART" id="SM00369">
    <property type="entry name" value="LRR_TYP"/>
    <property type="match status" value="13"/>
</dbReference>
<evidence type="ECO:0000256" key="15">
    <source>
        <dbReference type="ARBA" id="ARBA00046288"/>
    </source>
</evidence>
<keyword evidence="5 16" id="KW-0812">Transmembrane</keyword>
<dbReference type="PANTHER" id="PTHR47410:SF1">
    <property type="entry name" value="TOLL-LIKE RECEPTOR 8"/>
    <property type="match status" value="1"/>
</dbReference>
<dbReference type="InterPro" id="IPR032675">
    <property type="entry name" value="LRR_dom_sf"/>
</dbReference>
<dbReference type="EMBL" id="KY824796">
    <property type="protein sequence ID" value="AVI26516.1"/>
    <property type="molecule type" value="Genomic_DNA"/>
</dbReference>
<keyword evidence="6" id="KW-0732">Signal</keyword>
<dbReference type="InterPro" id="IPR003591">
    <property type="entry name" value="Leu-rich_rpt_typical-subtyp"/>
</dbReference>
<dbReference type="Pfam" id="PF13855">
    <property type="entry name" value="LRR_8"/>
    <property type="match status" value="4"/>
</dbReference>
<dbReference type="GO" id="GO:1902533">
    <property type="term" value="P:positive regulation of intracellular signal transduction"/>
    <property type="evidence" value="ECO:0007669"/>
    <property type="project" value="UniProtKB-ARBA"/>
</dbReference>